<feature type="non-terminal residue" evidence="2">
    <location>
        <position position="309"/>
    </location>
</feature>
<evidence type="ECO:0000259" key="1">
    <source>
        <dbReference type="Pfam" id="PF13401"/>
    </source>
</evidence>
<accession>X0UXT0</accession>
<reference evidence="2" key="1">
    <citation type="journal article" date="2014" name="Front. Microbiol.">
        <title>High frequency of phylogenetically diverse reductive dehalogenase-homologous genes in deep subseafloor sedimentary metagenomes.</title>
        <authorList>
            <person name="Kawai M."/>
            <person name="Futagami T."/>
            <person name="Toyoda A."/>
            <person name="Takaki Y."/>
            <person name="Nishi S."/>
            <person name="Hori S."/>
            <person name="Arai W."/>
            <person name="Tsubouchi T."/>
            <person name="Morono Y."/>
            <person name="Uchiyama I."/>
            <person name="Ito T."/>
            <person name="Fujiyama A."/>
            <person name="Inagaki F."/>
            <person name="Takami H."/>
        </authorList>
    </citation>
    <scope>NUCLEOTIDE SEQUENCE</scope>
    <source>
        <strain evidence="2">Expedition CK06-06</strain>
    </source>
</reference>
<dbReference type="SUPFAM" id="SSF52540">
    <property type="entry name" value="P-loop containing nucleoside triphosphate hydrolases"/>
    <property type="match status" value="1"/>
</dbReference>
<comment type="caution">
    <text evidence="2">The sequence shown here is derived from an EMBL/GenBank/DDBJ whole genome shotgun (WGS) entry which is preliminary data.</text>
</comment>
<name>X0UXT0_9ZZZZ</name>
<dbReference type="GO" id="GO:0016887">
    <property type="term" value="F:ATP hydrolysis activity"/>
    <property type="evidence" value="ECO:0007669"/>
    <property type="project" value="InterPro"/>
</dbReference>
<dbReference type="InterPro" id="IPR049945">
    <property type="entry name" value="AAA_22"/>
</dbReference>
<organism evidence="2">
    <name type="scientific">marine sediment metagenome</name>
    <dbReference type="NCBI Taxonomy" id="412755"/>
    <lineage>
        <taxon>unclassified sequences</taxon>
        <taxon>metagenomes</taxon>
        <taxon>ecological metagenomes</taxon>
    </lineage>
</organism>
<dbReference type="PANTHER" id="PTHR34301:SF8">
    <property type="entry name" value="ATPASE DOMAIN-CONTAINING PROTEIN"/>
    <property type="match status" value="1"/>
</dbReference>
<dbReference type="InterPro" id="IPR027417">
    <property type="entry name" value="P-loop_NTPase"/>
</dbReference>
<evidence type="ECO:0000313" key="2">
    <source>
        <dbReference type="EMBL" id="GAF93260.1"/>
    </source>
</evidence>
<dbReference type="PANTHER" id="PTHR34301">
    <property type="entry name" value="DNA-BINDING PROTEIN-RELATED"/>
    <property type="match status" value="1"/>
</dbReference>
<dbReference type="Gene3D" id="3.40.50.300">
    <property type="entry name" value="P-loop containing nucleotide triphosphate hydrolases"/>
    <property type="match status" value="1"/>
</dbReference>
<dbReference type="EMBL" id="BARS01010409">
    <property type="protein sequence ID" value="GAF93260.1"/>
    <property type="molecule type" value="Genomic_DNA"/>
</dbReference>
<protein>
    <recommendedName>
        <fullName evidence="1">ORC1/DEAH AAA+ ATPase domain-containing protein</fullName>
    </recommendedName>
</protein>
<sequence length="309" mass="34144">SASRFSVYLVTLSRERFRGLPTEWHFAILDPAAQFTDEQVEKAVLPEAHGILAETPPGMPLLLISAALNVRLGEEFLGGKRQVFCIDSDALRGKKRIAARVSPFALAIRRKLPSAPDVALLLSPYQRERPVSGWQFYGRDAELAQLVSSSDNLIIVGGRRIGKTSLMLEAKRRMEKAGDGVLYVNVQSFTTSGEVISAILSELDPRTKASAIRRSMGMGESVLSVALRRLAGRGKRITLMLDELGNLIKALDSEDWGFLGLLRTYAQKGNLRVVFSSFQEIFRAQEEAFAGPLVNFGHVMRVGVFSRHE</sequence>
<proteinExistence type="predicted"/>
<gene>
    <name evidence="2" type="ORF">S01H1_19304</name>
</gene>
<feature type="domain" description="ORC1/DEAH AAA+ ATPase" evidence="1">
    <location>
        <begin position="152"/>
        <end position="276"/>
    </location>
</feature>
<dbReference type="Pfam" id="PF13401">
    <property type="entry name" value="AAA_22"/>
    <property type="match status" value="1"/>
</dbReference>
<feature type="non-terminal residue" evidence="2">
    <location>
        <position position="1"/>
    </location>
</feature>
<dbReference type="AlphaFoldDB" id="X0UXT0"/>